<comment type="caution">
    <text evidence="2">The sequence shown here is derived from an EMBL/GenBank/DDBJ whole genome shotgun (WGS) entry which is preliminary data.</text>
</comment>
<dbReference type="InterPro" id="IPR032710">
    <property type="entry name" value="NTF2-like_dom_sf"/>
</dbReference>
<sequence length="166" mass="19176">MTVPFEISQKIHQKKAQYGRYIDTKQWDEFDQIALPDAELIFLDTNGSVLTVGKTALTFSTPKQFTTFFRRFFANAQTLHMFGPGDLQQTGSDEVKAIWSMEDQIIMKYSGGLAEVRGGGFYYETWKLKDGEWFLKSLRLERTYTKFSLLVRILALLQACLPFTLF</sequence>
<gene>
    <name evidence="2" type="ORF">Plec18167_001306</name>
</gene>
<dbReference type="EMBL" id="JAVDPF010000002">
    <property type="protein sequence ID" value="KAL1885811.1"/>
    <property type="molecule type" value="Genomic_DNA"/>
</dbReference>
<dbReference type="Pfam" id="PF13577">
    <property type="entry name" value="SnoaL_4"/>
    <property type="match status" value="1"/>
</dbReference>
<dbReference type="SUPFAM" id="SSF54427">
    <property type="entry name" value="NTF2-like"/>
    <property type="match status" value="1"/>
</dbReference>
<organism evidence="2 3">
    <name type="scientific">Paecilomyces lecythidis</name>
    <dbReference type="NCBI Taxonomy" id="3004212"/>
    <lineage>
        <taxon>Eukaryota</taxon>
        <taxon>Fungi</taxon>
        <taxon>Dikarya</taxon>
        <taxon>Ascomycota</taxon>
        <taxon>Pezizomycotina</taxon>
        <taxon>Eurotiomycetes</taxon>
        <taxon>Eurotiomycetidae</taxon>
        <taxon>Eurotiales</taxon>
        <taxon>Thermoascaceae</taxon>
        <taxon>Paecilomyces</taxon>
    </lineage>
</organism>
<name>A0ABR3YBX5_9EURO</name>
<dbReference type="Gene3D" id="3.10.450.50">
    <property type="match status" value="1"/>
</dbReference>
<keyword evidence="3" id="KW-1185">Reference proteome</keyword>
<dbReference type="Proteomes" id="UP001583193">
    <property type="component" value="Unassembled WGS sequence"/>
</dbReference>
<proteinExistence type="predicted"/>
<reference evidence="2 3" key="1">
    <citation type="journal article" date="2024" name="IMA Fungus">
        <title>IMA Genome - F19 : A genome assembly and annotation guide to empower mycologists, including annotated draft genome sequences of Ceratocystis pirilliformis, Diaporthe australafricana, Fusarium ophioides, Paecilomyces lecythidis, and Sporothrix stenoceras.</title>
        <authorList>
            <person name="Aylward J."/>
            <person name="Wilson A.M."/>
            <person name="Visagie C.M."/>
            <person name="Spraker J."/>
            <person name="Barnes I."/>
            <person name="Buitendag C."/>
            <person name="Ceriani C."/>
            <person name="Del Mar Angel L."/>
            <person name="du Plessis D."/>
            <person name="Fuchs T."/>
            <person name="Gasser K."/>
            <person name="Kramer D."/>
            <person name="Li W."/>
            <person name="Munsamy K."/>
            <person name="Piso A."/>
            <person name="Price J.L."/>
            <person name="Sonnekus B."/>
            <person name="Thomas C."/>
            <person name="van der Nest A."/>
            <person name="van Dijk A."/>
            <person name="van Heerden A."/>
            <person name="van Vuuren N."/>
            <person name="Yilmaz N."/>
            <person name="Duong T.A."/>
            <person name="van der Merwe N.A."/>
            <person name="Wingfield M.J."/>
            <person name="Wingfield B.D."/>
        </authorList>
    </citation>
    <scope>NUCLEOTIDE SEQUENCE [LARGE SCALE GENOMIC DNA]</scope>
    <source>
        <strain evidence="2 3">CMW 18167</strain>
    </source>
</reference>
<dbReference type="InterPro" id="IPR037401">
    <property type="entry name" value="SnoaL-like"/>
</dbReference>
<feature type="domain" description="SnoaL-like" evidence="1">
    <location>
        <begin position="9"/>
        <end position="139"/>
    </location>
</feature>
<evidence type="ECO:0000259" key="1">
    <source>
        <dbReference type="Pfam" id="PF13577"/>
    </source>
</evidence>
<evidence type="ECO:0000313" key="2">
    <source>
        <dbReference type="EMBL" id="KAL1885811.1"/>
    </source>
</evidence>
<evidence type="ECO:0000313" key="3">
    <source>
        <dbReference type="Proteomes" id="UP001583193"/>
    </source>
</evidence>
<protein>
    <recommendedName>
        <fullName evidence="1">SnoaL-like domain-containing protein</fullName>
    </recommendedName>
</protein>
<accession>A0ABR3YBX5</accession>